<proteinExistence type="predicted"/>
<keyword evidence="1" id="KW-0812">Transmembrane</keyword>
<protein>
    <submittedName>
        <fullName evidence="2">Uncharacterized protein</fullName>
    </submittedName>
</protein>
<dbReference type="Proteomes" id="UP000626109">
    <property type="component" value="Unassembled WGS sequence"/>
</dbReference>
<feature type="non-terminal residue" evidence="2">
    <location>
        <position position="1"/>
    </location>
</feature>
<evidence type="ECO:0000313" key="2">
    <source>
        <dbReference type="EMBL" id="CAE8713357.1"/>
    </source>
</evidence>
<organism evidence="2 3">
    <name type="scientific">Polarella glacialis</name>
    <name type="common">Dinoflagellate</name>
    <dbReference type="NCBI Taxonomy" id="89957"/>
    <lineage>
        <taxon>Eukaryota</taxon>
        <taxon>Sar</taxon>
        <taxon>Alveolata</taxon>
        <taxon>Dinophyceae</taxon>
        <taxon>Suessiales</taxon>
        <taxon>Suessiaceae</taxon>
        <taxon>Polarella</taxon>
    </lineage>
</organism>
<feature type="transmembrane region" description="Helical" evidence="1">
    <location>
        <begin position="25"/>
        <end position="46"/>
    </location>
</feature>
<dbReference type="Gene3D" id="3.20.20.80">
    <property type="entry name" value="Glycosidases"/>
    <property type="match status" value="1"/>
</dbReference>
<feature type="non-terminal residue" evidence="2">
    <location>
        <position position="156"/>
    </location>
</feature>
<keyword evidence="1" id="KW-0472">Membrane</keyword>
<sequence length="156" mass="17613">LEAKPWSRWAESRWRDLESGPARRLLIALRYLMAGLVLPALVGVVLEQVGSWLLALFLELTPWPLESAEIPSTADRPEEHILEAAPRFVERAALPLATRGRWLVDRQNRRVRLRCVNWYGAHMPQLVSGGLERRQKLRSSIVVVVVVVAVVAVVVV</sequence>
<comment type="caution">
    <text evidence="2">The sequence shown here is derived from an EMBL/GenBank/DDBJ whole genome shotgun (WGS) entry which is preliminary data.</text>
</comment>
<evidence type="ECO:0000256" key="1">
    <source>
        <dbReference type="SAM" id="Phobius"/>
    </source>
</evidence>
<dbReference type="EMBL" id="CAJNNW010032485">
    <property type="protein sequence ID" value="CAE8713357.1"/>
    <property type="molecule type" value="Genomic_DNA"/>
</dbReference>
<gene>
    <name evidence="2" type="ORF">PGLA2088_LOCUS37486</name>
</gene>
<keyword evidence="1" id="KW-1133">Transmembrane helix</keyword>
<name>A0A813KVI2_POLGL</name>
<dbReference type="AlphaFoldDB" id="A0A813KVI2"/>
<reference evidence="2" key="1">
    <citation type="submission" date="2021-02" db="EMBL/GenBank/DDBJ databases">
        <authorList>
            <person name="Dougan E. K."/>
            <person name="Rhodes N."/>
            <person name="Thang M."/>
            <person name="Chan C."/>
        </authorList>
    </citation>
    <scope>NUCLEOTIDE SEQUENCE</scope>
</reference>
<evidence type="ECO:0000313" key="3">
    <source>
        <dbReference type="Proteomes" id="UP000626109"/>
    </source>
</evidence>
<accession>A0A813KVI2</accession>
<feature type="transmembrane region" description="Helical" evidence="1">
    <location>
        <begin position="137"/>
        <end position="155"/>
    </location>
</feature>